<accession>A0A5N7IV55</accession>
<protein>
    <submittedName>
        <fullName evidence="1">Uncharacterized protein</fullName>
    </submittedName>
</protein>
<dbReference type="AlphaFoldDB" id="A0A5N7IV55"/>
<name>A0A5N7IV55_9CLOT</name>
<dbReference type="Proteomes" id="UP000342249">
    <property type="component" value="Unassembled WGS sequence"/>
</dbReference>
<reference evidence="1 2" key="1">
    <citation type="journal article" date="2019" name="Lett. Appl. Microbiol.">
        <title>A case of 'blown pack' spoilage of vacuum-packaged pork likely associated with Clostridium estertheticum in Canada.</title>
        <authorList>
            <person name="Zhang P."/>
            <person name="Ward P."/>
            <person name="McMullen L.M."/>
            <person name="Yang X."/>
        </authorList>
    </citation>
    <scope>NUCLEOTIDE SEQUENCE [LARGE SCALE GENOMIC DNA]</scope>
    <source>
        <strain evidence="1 2">MA19</strain>
    </source>
</reference>
<gene>
    <name evidence="1" type="ORF">E4V82_21235</name>
</gene>
<organism evidence="1 2">
    <name type="scientific">Clostridium estertheticum</name>
    <dbReference type="NCBI Taxonomy" id="238834"/>
    <lineage>
        <taxon>Bacteria</taxon>
        <taxon>Bacillati</taxon>
        <taxon>Bacillota</taxon>
        <taxon>Clostridia</taxon>
        <taxon>Eubacteriales</taxon>
        <taxon>Clostridiaceae</taxon>
        <taxon>Clostridium</taxon>
    </lineage>
</organism>
<dbReference type="EMBL" id="SPSF01000053">
    <property type="protein sequence ID" value="MPQ64603.1"/>
    <property type="molecule type" value="Genomic_DNA"/>
</dbReference>
<evidence type="ECO:0000313" key="2">
    <source>
        <dbReference type="Proteomes" id="UP000342249"/>
    </source>
</evidence>
<comment type="caution">
    <text evidence="1">The sequence shown here is derived from an EMBL/GenBank/DDBJ whole genome shotgun (WGS) entry which is preliminary data.</text>
</comment>
<evidence type="ECO:0000313" key="1">
    <source>
        <dbReference type="EMBL" id="MPQ64603.1"/>
    </source>
</evidence>
<sequence length="142" mass="16320">MSTMKKKLIECVLICLICIGGIYEYVNINQKNDFKITNVDWDAEAKNWTDNTKNNMYDIKFQILNGTDLKEIKSSKPTYTMKIDSTVEKGELKIKIYNDKKILFEKDGTTNKTITVSNEDSENVKIEITGKKAESHVKIKLT</sequence>
<proteinExistence type="predicted"/>